<dbReference type="Proteomes" id="UP001177023">
    <property type="component" value="Unassembled WGS sequence"/>
</dbReference>
<evidence type="ECO:0000256" key="3">
    <source>
        <dbReference type="ARBA" id="ARBA00022692"/>
    </source>
</evidence>
<dbReference type="GO" id="GO:0015271">
    <property type="term" value="F:outward rectifier potassium channel activity"/>
    <property type="evidence" value="ECO:0007669"/>
    <property type="project" value="TreeGrafter"/>
</dbReference>
<dbReference type="Pfam" id="PF07885">
    <property type="entry name" value="Ion_trans_2"/>
    <property type="match status" value="1"/>
</dbReference>
<feature type="non-terminal residue" evidence="10">
    <location>
        <position position="299"/>
    </location>
</feature>
<keyword evidence="3 8" id="KW-0812">Transmembrane</keyword>
<evidence type="ECO:0000256" key="4">
    <source>
        <dbReference type="ARBA" id="ARBA00022989"/>
    </source>
</evidence>
<evidence type="ECO:0000256" key="1">
    <source>
        <dbReference type="ARBA" id="ARBA00004141"/>
    </source>
</evidence>
<gene>
    <name evidence="10" type="ORF">MSPICULIGERA_LOCUS15255</name>
</gene>
<keyword evidence="4 8" id="KW-1133">Transmembrane helix</keyword>
<feature type="domain" description="Potassium channel" evidence="9">
    <location>
        <begin position="133"/>
        <end position="198"/>
    </location>
</feature>
<dbReference type="SUPFAM" id="SSF81324">
    <property type="entry name" value="Voltage-gated potassium channels"/>
    <property type="match status" value="1"/>
</dbReference>
<comment type="subcellular location">
    <subcellularLocation>
        <location evidence="1">Membrane</location>
        <topology evidence="1">Multi-pass membrane protein</topology>
    </subcellularLocation>
</comment>
<accession>A0AA36G5X7</accession>
<evidence type="ECO:0000256" key="2">
    <source>
        <dbReference type="ARBA" id="ARBA00022448"/>
    </source>
</evidence>
<dbReference type="PANTHER" id="PTHR11003">
    <property type="entry name" value="POTASSIUM CHANNEL, SUBFAMILY K"/>
    <property type="match status" value="1"/>
</dbReference>
<evidence type="ECO:0000313" key="11">
    <source>
        <dbReference type="Proteomes" id="UP001177023"/>
    </source>
</evidence>
<feature type="transmembrane region" description="Helical" evidence="8">
    <location>
        <begin position="232"/>
        <end position="253"/>
    </location>
</feature>
<evidence type="ECO:0000256" key="6">
    <source>
        <dbReference type="ARBA" id="ARBA00023136"/>
    </source>
</evidence>
<dbReference type="GO" id="GO:0030322">
    <property type="term" value="P:stabilization of membrane potential"/>
    <property type="evidence" value="ECO:0007669"/>
    <property type="project" value="TreeGrafter"/>
</dbReference>
<keyword evidence="7" id="KW-0407">Ion channel</keyword>
<protein>
    <recommendedName>
        <fullName evidence="9">Potassium channel domain-containing protein</fullName>
    </recommendedName>
</protein>
<dbReference type="EMBL" id="CATQJA010002648">
    <property type="protein sequence ID" value="CAJ0576974.1"/>
    <property type="molecule type" value="Genomic_DNA"/>
</dbReference>
<dbReference type="GO" id="GO:0022841">
    <property type="term" value="F:potassium ion leak channel activity"/>
    <property type="evidence" value="ECO:0007669"/>
    <property type="project" value="TreeGrafter"/>
</dbReference>
<keyword evidence="5" id="KW-0406">Ion transport</keyword>
<dbReference type="InterPro" id="IPR003280">
    <property type="entry name" value="2pore_dom_K_chnl"/>
</dbReference>
<dbReference type="Gene3D" id="1.10.287.70">
    <property type="match status" value="1"/>
</dbReference>
<evidence type="ECO:0000313" key="10">
    <source>
        <dbReference type="EMBL" id="CAJ0576974.1"/>
    </source>
</evidence>
<evidence type="ECO:0000259" key="9">
    <source>
        <dbReference type="Pfam" id="PF07885"/>
    </source>
</evidence>
<feature type="transmembrane region" description="Helical" evidence="8">
    <location>
        <begin position="145"/>
        <end position="163"/>
    </location>
</feature>
<name>A0AA36G5X7_9BILA</name>
<proteinExistence type="predicted"/>
<dbReference type="AlphaFoldDB" id="A0AA36G5X7"/>
<reference evidence="10" key="1">
    <citation type="submission" date="2023-06" db="EMBL/GenBank/DDBJ databases">
        <authorList>
            <person name="Delattre M."/>
        </authorList>
    </citation>
    <scope>NUCLEOTIDE SEQUENCE</scope>
    <source>
        <strain evidence="10">AF72</strain>
    </source>
</reference>
<keyword evidence="6 8" id="KW-0472">Membrane</keyword>
<dbReference type="InterPro" id="IPR013099">
    <property type="entry name" value="K_chnl_dom"/>
</dbReference>
<keyword evidence="11" id="KW-1185">Reference proteome</keyword>
<feature type="transmembrane region" description="Helical" evidence="8">
    <location>
        <begin position="175"/>
        <end position="191"/>
    </location>
</feature>
<dbReference type="GO" id="GO:0005886">
    <property type="term" value="C:plasma membrane"/>
    <property type="evidence" value="ECO:0007669"/>
    <property type="project" value="TreeGrafter"/>
</dbReference>
<evidence type="ECO:0000256" key="7">
    <source>
        <dbReference type="ARBA" id="ARBA00023303"/>
    </source>
</evidence>
<feature type="transmembrane region" description="Helical" evidence="8">
    <location>
        <begin position="53"/>
        <end position="73"/>
    </location>
</feature>
<sequence length="299" mass="34697">MGRVKIAPESVECNLRNEESEAFGLPQDIWSPPPKARRYGLFFWWRILGLRHFFISGLLIGLALLGGVIFYNIERDSEIENEAKKAAVLEKDILYHTEELMRKNVTSPEELADQLRHIYTELQKTEKIFKNSAFYKNEGDDHLMWQYWPAVFYASNIFMTTGYGTQHVLTDRGRVITILYGFFMLPFMIVLCRDLGQWWLILVTRAYAKVLLRYRKARGIETNPKEEIAVPLSILVILTWLNLMFCGACIFAYDALYDQWWGRDELGPPMGFWDGCYFTYITISGMGMSDDVPVYAAVS</sequence>
<dbReference type="PANTHER" id="PTHR11003:SF335">
    <property type="entry name" value="POTASSIUM CHANNEL DOMAIN-CONTAINING PROTEIN"/>
    <property type="match status" value="1"/>
</dbReference>
<organism evidence="10 11">
    <name type="scientific">Mesorhabditis spiculigera</name>
    <dbReference type="NCBI Taxonomy" id="96644"/>
    <lineage>
        <taxon>Eukaryota</taxon>
        <taxon>Metazoa</taxon>
        <taxon>Ecdysozoa</taxon>
        <taxon>Nematoda</taxon>
        <taxon>Chromadorea</taxon>
        <taxon>Rhabditida</taxon>
        <taxon>Rhabditina</taxon>
        <taxon>Rhabditomorpha</taxon>
        <taxon>Rhabditoidea</taxon>
        <taxon>Rhabditidae</taxon>
        <taxon>Mesorhabditinae</taxon>
        <taxon>Mesorhabditis</taxon>
    </lineage>
</organism>
<evidence type="ECO:0000256" key="8">
    <source>
        <dbReference type="SAM" id="Phobius"/>
    </source>
</evidence>
<keyword evidence="2" id="KW-0813">Transport</keyword>
<comment type="caution">
    <text evidence="10">The sequence shown here is derived from an EMBL/GenBank/DDBJ whole genome shotgun (WGS) entry which is preliminary data.</text>
</comment>
<evidence type="ECO:0000256" key="5">
    <source>
        <dbReference type="ARBA" id="ARBA00023065"/>
    </source>
</evidence>